<keyword evidence="3" id="KW-1185">Reference proteome</keyword>
<evidence type="ECO:0000256" key="1">
    <source>
        <dbReference type="SAM" id="Phobius"/>
    </source>
</evidence>
<dbReference type="RefSeq" id="WP_213498336.1">
    <property type="nucleotide sequence ID" value="NZ_CP074694.1"/>
</dbReference>
<feature type="transmembrane region" description="Helical" evidence="1">
    <location>
        <begin position="206"/>
        <end position="228"/>
    </location>
</feature>
<protein>
    <submittedName>
        <fullName evidence="2">Uncharacterized protein</fullName>
    </submittedName>
</protein>
<name>A0A8E6B7R8_9BACT</name>
<keyword evidence="1" id="KW-0812">Transmembrane</keyword>
<proteinExistence type="predicted"/>
<dbReference type="Proteomes" id="UP000676194">
    <property type="component" value="Chromosome"/>
</dbReference>
<sequence>MFIFLLGAGIIIALLPLCVYLYGLSSLNSRNRPTLITGSIDFSLLILGLSGFLIFGGPVAISLFDSSLSGLWMGSSLKAIAVSFAKNERIIIGLCCFYLLLLIVLLVFGFRRRSRTSVVYNISRDGFLNVLAETLNQKWEAPILNSTTVPLTIYPGSLSIEENVPFRCLSIAWLNVPRTIQSKLESELALKLKKLEVSPGPIADTLLNIATGIGLVMFLWILVIFLMFRGIF</sequence>
<dbReference type="EMBL" id="CP074694">
    <property type="protein sequence ID" value="QVL33447.1"/>
    <property type="molecule type" value="Genomic_DNA"/>
</dbReference>
<dbReference type="KEGG" id="tsph:KIH39_05915"/>
<dbReference type="AlphaFoldDB" id="A0A8E6B7R8"/>
<keyword evidence="1" id="KW-1133">Transmembrane helix</keyword>
<keyword evidence="1" id="KW-0472">Membrane</keyword>
<evidence type="ECO:0000313" key="2">
    <source>
        <dbReference type="EMBL" id="QVL33447.1"/>
    </source>
</evidence>
<evidence type="ECO:0000313" key="3">
    <source>
        <dbReference type="Proteomes" id="UP000676194"/>
    </source>
</evidence>
<feature type="transmembrane region" description="Helical" evidence="1">
    <location>
        <begin position="44"/>
        <end position="64"/>
    </location>
</feature>
<accession>A0A8E6B7R8</accession>
<gene>
    <name evidence="2" type="ORF">KIH39_05915</name>
</gene>
<feature type="transmembrane region" description="Helical" evidence="1">
    <location>
        <begin position="6"/>
        <end position="23"/>
    </location>
</feature>
<reference evidence="2" key="1">
    <citation type="submission" date="2021-05" db="EMBL/GenBank/DDBJ databases">
        <title>Complete genome sequence of the cellulolytic planctomycete Telmatocola sphagniphila SP2T and characterization of the first cellulase from planctomycetes.</title>
        <authorList>
            <person name="Rakitin A.L."/>
            <person name="Beletsky A.V."/>
            <person name="Naumoff D.G."/>
            <person name="Kulichevskaya I.S."/>
            <person name="Mardanov A.V."/>
            <person name="Ravin N.V."/>
            <person name="Dedysh S.N."/>
        </authorList>
    </citation>
    <scope>NUCLEOTIDE SEQUENCE</scope>
    <source>
        <strain evidence="2">SP2T</strain>
    </source>
</reference>
<feature type="transmembrane region" description="Helical" evidence="1">
    <location>
        <begin position="90"/>
        <end position="110"/>
    </location>
</feature>
<organism evidence="2 3">
    <name type="scientific">Telmatocola sphagniphila</name>
    <dbReference type="NCBI Taxonomy" id="1123043"/>
    <lineage>
        <taxon>Bacteria</taxon>
        <taxon>Pseudomonadati</taxon>
        <taxon>Planctomycetota</taxon>
        <taxon>Planctomycetia</taxon>
        <taxon>Gemmatales</taxon>
        <taxon>Gemmataceae</taxon>
    </lineage>
</organism>